<feature type="compositionally biased region" description="Low complexity" evidence="1">
    <location>
        <begin position="99"/>
        <end position="110"/>
    </location>
</feature>
<evidence type="ECO:0000256" key="1">
    <source>
        <dbReference type="SAM" id="MobiDB-lite"/>
    </source>
</evidence>
<dbReference type="SUPFAM" id="SSF48452">
    <property type="entry name" value="TPR-like"/>
    <property type="match status" value="1"/>
</dbReference>
<gene>
    <name evidence="3" type="ORF">CC78DRAFT_575351</name>
</gene>
<dbReference type="InterPro" id="IPR011990">
    <property type="entry name" value="TPR-like_helical_dom_sf"/>
</dbReference>
<dbReference type="PRINTS" id="PR00364">
    <property type="entry name" value="DISEASERSIST"/>
</dbReference>
<protein>
    <recommendedName>
        <fullName evidence="2">DUF7779 domain-containing protein</fullName>
    </recommendedName>
</protein>
<dbReference type="Gene3D" id="1.25.40.10">
    <property type="entry name" value="Tetratricopeptide repeat domain"/>
    <property type="match status" value="2"/>
</dbReference>
<dbReference type="OrthoDB" id="3799082at2759"/>
<organism evidence="3 4">
    <name type="scientific">Lojkania enalia</name>
    <dbReference type="NCBI Taxonomy" id="147567"/>
    <lineage>
        <taxon>Eukaryota</taxon>
        <taxon>Fungi</taxon>
        <taxon>Dikarya</taxon>
        <taxon>Ascomycota</taxon>
        <taxon>Pezizomycotina</taxon>
        <taxon>Dothideomycetes</taxon>
        <taxon>Pleosporomycetidae</taxon>
        <taxon>Pleosporales</taxon>
        <taxon>Pleosporales incertae sedis</taxon>
        <taxon>Lojkania</taxon>
    </lineage>
</organism>
<comment type="caution">
    <text evidence="3">The sequence shown here is derived from an EMBL/GenBank/DDBJ whole genome shotgun (WGS) entry which is preliminary data.</text>
</comment>
<dbReference type="PANTHER" id="PTHR35205">
    <property type="entry name" value="NB-ARC AND TPR DOMAIN PROTEIN"/>
    <property type="match status" value="1"/>
</dbReference>
<feature type="domain" description="DUF7779" evidence="2">
    <location>
        <begin position="218"/>
        <end position="303"/>
    </location>
</feature>
<dbReference type="AlphaFoldDB" id="A0A9P4N9T0"/>
<accession>A0A9P4N9T0</accession>
<evidence type="ECO:0000259" key="2">
    <source>
        <dbReference type="Pfam" id="PF25000"/>
    </source>
</evidence>
<name>A0A9P4N9T0_9PLEO</name>
<dbReference type="SUPFAM" id="SSF52540">
    <property type="entry name" value="P-loop containing nucleoside triphosphate hydrolases"/>
    <property type="match status" value="1"/>
</dbReference>
<reference evidence="4" key="1">
    <citation type="journal article" date="2020" name="Stud. Mycol.">
        <title>101 Dothideomycetes genomes: A test case for predicting lifestyles and emergence of pathogens.</title>
        <authorList>
            <person name="Haridas S."/>
            <person name="Albert R."/>
            <person name="Binder M."/>
            <person name="Bloem J."/>
            <person name="LaButti K."/>
            <person name="Salamov A."/>
            <person name="Andreopoulos B."/>
            <person name="Baker S."/>
            <person name="Barry K."/>
            <person name="Bills G."/>
            <person name="Bluhm B."/>
            <person name="Cannon C."/>
            <person name="Castanera R."/>
            <person name="Culley D."/>
            <person name="Daum C."/>
            <person name="Ezra D."/>
            <person name="Gonzalez J."/>
            <person name="Henrissat B."/>
            <person name="Kuo A."/>
            <person name="Liang C."/>
            <person name="Lipzen A."/>
            <person name="Lutzoni F."/>
            <person name="Magnuson J."/>
            <person name="Mondo S."/>
            <person name="Nolan M."/>
            <person name="Ohm R."/>
            <person name="Pangilinan J."/>
            <person name="Park H.-J."/>
            <person name="Ramirez L."/>
            <person name="Alfaro M."/>
            <person name="Sun H."/>
            <person name="Tritt A."/>
            <person name="Yoshinaga Y."/>
            <person name="Zwiers L.-H."/>
            <person name="Turgeon B."/>
            <person name="Goodwin S."/>
            <person name="Spatafora J."/>
            <person name="Crous P."/>
            <person name="Grigoriev I."/>
        </authorList>
    </citation>
    <scope>NUCLEOTIDE SEQUENCE [LARGE SCALE GENOMIC DNA]</scope>
    <source>
        <strain evidence="4">CBS 304.66</strain>
    </source>
</reference>
<dbReference type="InterPro" id="IPR027417">
    <property type="entry name" value="P-loop_NTPase"/>
</dbReference>
<evidence type="ECO:0000313" key="4">
    <source>
        <dbReference type="Proteomes" id="UP000800093"/>
    </source>
</evidence>
<dbReference type="Proteomes" id="UP000800093">
    <property type="component" value="Unassembled WGS sequence"/>
</dbReference>
<dbReference type="Pfam" id="PF25000">
    <property type="entry name" value="DUF7779"/>
    <property type="match status" value="1"/>
</dbReference>
<dbReference type="PANTHER" id="PTHR35205:SF1">
    <property type="entry name" value="ZU5 DOMAIN-CONTAINING PROTEIN"/>
    <property type="match status" value="1"/>
</dbReference>
<keyword evidence="4" id="KW-1185">Reference proteome</keyword>
<dbReference type="GO" id="GO:0043531">
    <property type="term" value="F:ADP binding"/>
    <property type="evidence" value="ECO:0007669"/>
    <property type="project" value="InterPro"/>
</dbReference>
<dbReference type="InterPro" id="IPR056681">
    <property type="entry name" value="DUF7779"/>
</dbReference>
<proteinExistence type="predicted"/>
<feature type="region of interest" description="Disordered" evidence="1">
    <location>
        <begin position="96"/>
        <end position="127"/>
    </location>
</feature>
<sequence>MRYLSLWGTGGVGKTQVAISYAREVQERGNTFIFWISCETPVAREQSYSEIALMLNLKRASEGSGDQNISLATTWLRTTRKPWLIIFDNVERSDSKRNQSSISNSEQSGSGEEEEDDDNEESDLRKIRPKGNYGSVLVTTRHKNIAIAFGEPSIEVVVFLPNDGCKFLNAALERGEFSEEEEAAAKQLSTLLGGLPLALYQIAMVIRRSESTRITFESLEKESEDAKALLGVISLLAPEEIPESIFEPKIRKYYPSILDRCVDPLSRSEAMTLLLDMSITRMSPSTDMDIRRLLQMEYRERLGRKGHLNEIASWNQFMDVITVGLKACEDKESLLYPHLQATAASMEAERAHTTKAKPYFDDCVRIREKLLPEDHIELANIYASKANMLLTEQLDGAAEKAIELYKKAVEIDKSKPADSQQDGFLFIRYINWGFALRCRKKWIEAIEMMELARKYAVKLFGHNCHWEADCDYNVAGVYYEQCEWGKARDLYQKSLEFYEQESELHPSTTAALFKLACVDLHEGKLSKAIQNFRETMLVCQISEFMKGDDGETARVKGRSAEALEKTGEVEEAKELRTETEAI</sequence>
<evidence type="ECO:0000313" key="3">
    <source>
        <dbReference type="EMBL" id="KAF2269252.1"/>
    </source>
</evidence>
<dbReference type="Gene3D" id="3.40.50.300">
    <property type="entry name" value="P-loop containing nucleotide triphosphate hydrolases"/>
    <property type="match status" value="1"/>
</dbReference>
<feature type="compositionally biased region" description="Acidic residues" evidence="1">
    <location>
        <begin position="111"/>
        <end position="121"/>
    </location>
</feature>
<dbReference type="Pfam" id="PF13424">
    <property type="entry name" value="TPR_12"/>
    <property type="match status" value="1"/>
</dbReference>
<dbReference type="EMBL" id="ML986583">
    <property type="protein sequence ID" value="KAF2269252.1"/>
    <property type="molecule type" value="Genomic_DNA"/>
</dbReference>